<proteinExistence type="predicted"/>
<dbReference type="InterPro" id="IPR032466">
    <property type="entry name" value="Metal_Hydrolase"/>
</dbReference>
<reference evidence="1 2" key="1">
    <citation type="submission" date="2019-11" db="EMBL/GenBank/DDBJ databases">
        <authorList>
            <person name="Dong K."/>
        </authorList>
    </citation>
    <scope>NUCLEOTIDE SEQUENCE [LARGE SCALE GENOMIC DNA]</scope>
    <source>
        <strain evidence="1 2">DK608</strain>
    </source>
</reference>
<dbReference type="Proteomes" id="UP000478740">
    <property type="component" value="Unassembled WGS sequence"/>
</dbReference>
<dbReference type="SUPFAM" id="SSF51556">
    <property type="entry name" value="Metallo-dependent hydrolases"/>
    <property type="match status" value="1"/>
</dbReference>
<evidence type="ECO:0000313" key="2">
    <source>
        <dbReference type="Proteomes" id="UP000478740"/>
    </source>
</evidence>
<dbReference type="AlphaFoldDB" id="A0A6L6J150"/>
<accession>A0A6L6J150</accession>
<dbReference type="RefSeq" id="WP_155044262.1">
    <property type="nucleotide sequence ID" value="NZ_WMIH01000007.1"/>
</dbReference>
<organism evidence="1 2">
    <name type="scientific">Paracoccus shanxieyensis</name>
    <dbReference type="NCBI Taxonomy" id="2675752"/>
    <lineage>
        <taxon>Bacteria</taxon>
        <taxon>Pseudomonadati</taxon>
        <taxon>Pseudomonadota</taxon>
        <taxon>Alphaproteobacteria</taxon>
        <taxon>Rhodobacterales</taxon>
        <taxon>Paracoccaceae</taxon>
        <taxon>Paracoccus</taxon>
    </lineage>
</organism>
<comment type="caution">
    <text evidence="1">The sequence shown here is derived from an EMBL/GenBank/DDBJ whole genome shotgun (WGS) entry which is preliminary data.</text>
</comment>
<protein>
    <submittedName>
        <fullName evidence="1">Amidohydrolase family protein</fullName>
    </submittedName>
</protein>
<dbReference type="InterPro" id="IPR011059">
    <property type="entry name" value="Metal-dep_hydrolase_composite"/>
</dbReference>
<gene>
    <name evidence="1" type="ORF">GL284_08940</name>
</gene>
<dbReference type="GO" id="GO:0016810">
    <property type="term" value="F:hydrolase activity, acting on carbon-nitrogen (but not peptide) bonds"/>
    <property type="evidence" value="ECO:0007669"/>
    <property type="project" value="InterPro"/>
</dbReference>
<evidence type="ECO:0000313" key="1">
    <source>
        <dbReference type="EMBL" id="MTH64397.1"/>
    </source>
</evidence>
<dbReference type="EMBL" id="WMII01000007">
    <property type="protein sequence ID" value="MTH64397.1"/>
    <property type="molecule type" value="Genomic_DNA"/>
</dbReference>
<dbReference type="Gene3D" id="3.20.20.140">
    <property type="entry name" value="Metal-dependent hydrolases"/>
    <property type="match status" value="1"/>
</dbReference>
<keyword evidence="2" id="KW-1185">Reference proteome</keyword>
<sequence>MPYLPPMRLTGATILREGELRQRSVAISRGRISKGPLPGVDLEGYLILPGIVDLLFVPPPGTEPALRLRQSSAIAARSGITTAWVTPRWGWDHGHDAPEATAALLHAIRPERAPDLRRGLRIESARTECTQALVDLTQALRIELAWFESEFAALLDQQKHRPDDFAASAVRLGTAPGILARALDGVAERGREMPRHLCRLAEGFDDIRARYGSIGDDGGAMREMHSMIGAGLAARPAAHSAAAAAAAMGDPVLLSLREEERLRDFLRGGLGDAIISDGAPEGMVALALSLARDDLADLPRIWDLMSARPAEIMRLADRGRLDHGCRADLVIVSRKTGKVEMTISGGQLTYLTGEARERFLQASLQPTRGGGDEPRIAAE</sequence>
<name>A0A6L6J150_9RHOB</name>
<dbReference type="SUPFAM" id="SSF51338">
    <property type="entry name" value="Composite domain of metallo-dependent hydrolases"/>
    <property type="match status" value="1"/>
</dbReference>